<dbReference type="Gene3D" id="2.60.40.2630">
    <property type="match status" value="1"/>
</dbReference>
<reference evidence="1 2" key="1">
    <citation type="submission" date="2018-08" db="EMBL/GenBank/DDBJ databases">
        <title>A genome reference for cultivated species of the human gut microbiota.</title>
        <authorList>
            <person name="Zou Y."/>
            <person name="Xue W."/>
            <person name="Luo G."/>
        </authorList>
    </citation>
    <scope>NUCLEOTIDE SEQUENCE [LARGE SCALE GENOMIC DNA]</scope>
    <source>
        <strain evidence="1 2">AM27-17</strain>
    </source>
</reference>
<dbReference type="EMBL" id="QSKV01000004">
    <property type="protein sequence ID" value="RHE92964.1"/>
    <property type="molecule type" value="Genomic_DNA"/>
</dbReference>
<organism evidence="1 2">
    <name type="scientific">Bacteroides intestinalis</name>
    <dbReference type="NCBI Taxonomy" id="329854"/>
    <lineage>
        <taxon>Bacteria</taxon>
        <taxon>Pseudomonadati</taxon>
        <taxon>Bacteroidota</taxon>
        <taxon>Bacteroidia</taxon>
        <taxon>Bacteroidales</taxon>
        <taxon>Bacteroidaceae</taxon>
        <taxon>Bacteroides</taxon>
    </lineage>
</organism>
<dbReference type="AlphaFoldDB" id="A0A414LEE7"/>
<protein>
    <submittedName>
        <fullName evidence="1">Fimbrillin family protein</fullName>
    </submittedName>
</protein>
<evidence type="ECO:0000313" key="2">
    <source>
        <dbReference type="Proteomes" id="UP000285650"/>
    </source>
</evidence>
<dbReference type="InterPro" id="IPR025049">
    <property type="entry name" value="Mfa-like_1"/>
</dbReference>
<comment type="caution">
    <text evidence="1">The sequence shown here is derived from an EMBL/GenBank/DDBJ whole genome shotgun (WGS) entry which is preliminary data.</text>
</comment>
<name>A0A414LEE7_9BACE</name>
<accession>A0A414LEE7</accession>
<dbReference type="CDD" id="cd13121">
    <property type="entry name" value="BF2867_like_C"/>
    <property type="match status" value="1"/>
</dbReference>
<dbReference type="Proteomes" id="UP000285650">
    <property type="component" value="Unassembled WGS sequence"/>
</dbReference>
<sequence length="535" mass="58478">MIKIINDIRMIITTAILSAVLFSCIGEEMTCDKELIVVQRIGEGGNVDTRGTVISSNTDLKGETFGLFGSLTPNASVPQQYFNANARVNADLTATISPLQYWPGLQSASMKFFSWYPFSDANAPTTDFSNPGQMVLNYTANAVASGHVDVLAAVSGPAWGEGVNIHFYHTLTKVTFTFKKVAPAPDVVAIEKIEFRNVGTSGKLTVADIPAATTEHNKPDFIWSDVTTGNITSIPVGNKMVTDEATLIGDTFLMLPTDAFPETAKIIITTNCGEREFLLKDIVDAKPHAWESGEYINYNITVSNENYQFTATPLEWTDSPVNVIFDKQYYLRLSQNKVLTARNAATVNIEVKTNYDANPYTGYPVGALLDDNGMETWATVHMNQVSVSEGVYTYNINVVMPEFNSGVGTERWTGFYIDAGNLRHRVSLRQWGGDGVWMTAAVQLDSNDSGTGNMQRRKIVFTSGSPDWWGWKISQVEDPNKILLNSETMVEASGVSGDAVYFYFTADAASGKTATLTLVNTNGDNPPVKVTLIAP</sequence>
<dbReference type="Pfam" id="PF13149">
    <property type="entry name" value="Mfa_like_1"/>
    <property type="match status" value="1"/>
</dbReference>
<dbReference type="PROSITE" id="PS51257">
    <property type="entry name" value="PROKAR_LIPOPROTEIN"/>
    <property type="match status" value="1"/>
</dbReference>
<dbReference type="RefSeq" id="WP_118221504.1">
    <property type="nucleotide sequence ID" value="NZ_CABJDN010000001.1"/>
</dbReference>
<dbReference type="CDD" id="cd13120">
    <property type="entry name" value="BF2867_like_N"/>
    <property type="match status" value="1"/>
</dbReference>
<gene>
    <name evidence="1" type="ORF">DW712_07500</name>
</gene>
<evidence type="ECO:0000313" key="1">
    <source>
        <dbReference type="EMBL" id="RHE92964.1"/>
    </source>
</evidence>
<proteinExistence type="predicted"/>